<feature type="coiled-coil region" evidence="12">
    <location>
        <begin position="349"/>
        <end position="383"/>
    </location>
</feature>
<keyword evidence="8 11" id="KW-0966">Cell projection</keyword>
<dbReference type="Pfam" id="PF03148">
    <property type="entry name" value="Tektin"/>
    <property type="match status" value="1"/>
</dbReference>
<dbReference type="GO" id="GO:0060294">
    <property type="term" value="P:cilium movement involved in cell motility"/>
    <property type="evidence" value="ECO:0007669"/>
    <property type="project" value="UniProtKB-UniRule"/>
</dbReference>
<evidence type="ECO:0000256" key="9">
    <source>
        <dbReference type="ARBA" id="ARBA00045224"/>
    </source>
</evidence>
<comment type="subunit">
    <text evidence="10">Microtubule inner protein component of sperm flagellar doublet microtubules.</text>
</comment>
<evidence type="ECO:0000313" key="14">
    <source>
        <dbReference type="RefSeq" id="XP_026527423.1"/>
    </source>
</evidence>
<evidence type="ECO:0000256" key="11">
    <source>
        <dbReference type="RuleBase" id="RU367040"/>
    </source>
</evidence>
<dbReference type="PANTHER" id="PTHR19960">
    <property type="entry name" value="TEKTIN"/>
    <property type="match status" value="1"/>
</dbReference>
<sequence>MPKDLLDAIMAKLIQAPPKFLPPEWYIANKVQYNSAEAQRSRSERLVDESQRLVDEIERTTQKTQSDVNKRIEQRLEEIKFWRQQLDDKLDQIVKETEVLLSFKTRLEKALEGCKEPLFTAQECLLNRERRVGIDLVHDEVERELIKEVEVFQGVVALLERTREQTDEQLRLNRTAKYNLEQDLKDKFTALTIDNYCSNLTNNSTDIGYAQNVVKIENSVSPEQWTDFSNTNVEKADKQRNNSLALRALIDSILSQTASDMRKQNRTVNIAFQNRVKETKDVKNKLEIHLAKLMDEINSQTKNIDALKKAILDKKGPAKVAQTRLETRTHRPNVELCRDTVQYRLMNEVQEINHNIQRLMDTLAQAEIELKGLNRQQLSLEEEIEVKANTLYIDEVLCMQMRESISINNF</sequence>
<dbReference type="Proteomes" id="UP000504612">
    <property type="component" value="Unplaced"/>
</dbReference>
<feature type="coiled-coil region" evidence="12">
    <location>
        <begin position="276"/>
        <end position="310"/>
    </location>
</feature>
<evidence type="ECO:0000256" key="8">
    <source>
        <dbReference type="ARBA" id="ARBA00023273"/>
    </source>
</evidence>
<evidence type="ECO:0000256" key="3">
    <source>
        <dbReference type="ARBA" id="ARBA00022490"/>
    </source>
</evidence>
<dbReference type="KEGG" id="nss:113414644"/>
<name>A0A6J1UG15_9SAUR</name>
<dbReference type="InterPro" id="IPR048256">
    <property type="entry name" value="Tektin-like"/>
</dbReference>
<dbReference type="CTD" id="83659"/>
<evidence type="ECO:0000256" key="4">
    <source>
        <dbReference type="ARBA" id="ARBA00022846"/>
    </source>
</evidence>
<keyword evidence="6 11" id="KW-0969">Cilium</keyword>
<comment type="similarity">
    <text evidence="2 11">Belongs to the tektin family.</text>
</comment>
<dbReference type="GO" id="GO:0060271">
    <property type="term" value="P:cilium assembly"/>
    <property type="evidence" value="ECO:0007669"/>
    <property type="project" value="UniProtKB-UniRule"/>
</dbReference>
<dbReference type="PANTHER" id="PTHR19960:SF25">
    <property type="entry name" value="TEKTIN-1"/>
    <property type="match status" value="1"/>
</dbReference>
<comment type="subcellular location">
    <subcellularLocation>
        <location evidence="11">Cytoplasm</location>
        <location evidence="11">Cytoskeleton</location>
        <location evidence="11">Cilium axoneme</location>
    </subcellularLocation>
    <subcellularLocation>
        <location evidence="1">Cytoplasm</location>
        <location evidence="1">Cytoskeleton</location>
        <location evidence="1">Flagellum axoneme</location>
    </subcellularLocation>
</comment>
<dbReference type="PRINTS" id="PR00511">
    <property type="entry name" value="TEKTIN"/>
</dbReference>
<keyword evidence="5 12" id="KW-0175">Coiled coil</keyword>
<proteinExistence type="inferred from homology"/>
<organism evidence="13 14">
    <name type="scientific">Notechis scutatus</name>
    <name type="common">mainland tiger snake</name>
    <dbReference type="NCBI Taxonomy" id="8663"/>
    <lineage>
        <taxon>Eukaryota</taxon>
        <taxon>Metazoa</taxon>
        <taxon>Chordata</taxon>
        <taxon>Craniata</taxon>
        <taxon>Vertebrata</taxon>
        <taxon>Euteleostomi</taxon>
        <taxon>Lepidosauria</taxon>
        <taxon>Squamata</taxon>
        <taxon>Bifurcata</taxon>
        <taxon>Unidentata</taxon>
        <taxon>Episquamata</taxon>
        <taxon>Toxicofera</taxon>
        <taxon>Serpentes</taxon>
        <taxon>Colubroidea</taxon>
        <taxon>Elapidae</taxon>
        <taxon>Hydrophiinae</taxon>
        <taxon>Notechis</taxon>
    </lineage>
</organism>
<protein>
    <recommendedName>
        <fullName evidence="11">Tektin</fullName>
    </recommendedName>
</protein>
<keyword evidence="3" id="KW-0963">Cytoplasm</keyword>
<accession>A0A6J1UG15</accession>
<keyword evidence="13" id="KW-1185">Reference proteome</keyword>
<dbReference type="AlphaFoldDB" id="A0A6J1UG15"/>
<gene>
    <name evidence="14" type="primary">TEKT1</name>
</gene>
<dbReference type="RefSeq" id="XP_026527423.1">
    <property type="nucleotide sequence ID" value="XM_026671638.1"/>
</dbReference>
<dbReference type="GO" id="GO:0015630">
    <property type="term" value="C:microtubule cytoskeleton"/>
    <property type="evidence" value="ECO:0007669"/>
    <property type="project" value="UniProtKB-UniRule"/>
</dbReference>
<keyword evidence="7" id="KW-0206">Cytoskeleton</keyword>
<evidence type="ECO:0000256" key="7">
    <source>
        <dbReference type="ARBA" id="ARBA00023212"/>
    </source>
</evidence>
<keyword evidence="4 11" id="KW-0282">Flagellum</keyword>
<evidence type="ECO:0000256" key="1">
    <source>
        <dbReference type="ARBA" id="ARBA00004611"/>
    </source>
</evidence>
<comment type="function">
    <text evidence="9">Microtubule inner protein (MIP) part of the dynein-decorated doublet microtubules (DMTs) in cilia and flagellar axoneme. Forms filamentous polymers in the walls of ciliary and flagellar microtubules.</text>
</comment>
<dbReference type="GO" id="GO:0005634">
    <property type="term" value="C:nucleus"/>
    <property type="evidence" value="ECO:0007669"/>
    <property type="project" value="TreeGrafter"/>
</dbReference>
<evidence type="ECO:0000256" key="5">
    <source>
        <dbReference type="ARBA" id="ARBA00023054"/>
    </source>
</evidence>
<dbReference type="GeneID" id="113414644"/>
<dbReference type="GO" id="GO:0005930">
    <property type="term" value="C:axoneme"/>
    <property type="evidence" value="ECO:0007669"/>
    <property type="project" value="UniProtKB-SubCell"/>
</dbReference>
<reference evidence="14" key="1">
    <citation type="submission" date="2025-08" db="UniProtKB">
        <authorList>
            <consortium name="RefSeq"/>
        </authorList>
    </citation>
    <scope>IDENTIFICATION</scope>
</reference>
<evidence type="ECO:0000256" key="6">
    <source>
        <dbReference type="ARBA" id="ARBA00023069"/>
    </source>
</evidence>
<evidence type="ECO:0000256" key="12">
    <source>
        <dbReference type="SAM" id="Coils"/>
    </source>
</evidence>
<evidence type="ECO:0000313" key="13">
    <source>
        <dbReference type="Proteomes" id="UP000504612"/>
    </source>
</evidence>
<evidence type="ECO:0000256" key="2">
    <source>
        <dbReference type="ARBA" id="ARBA00007209"/>
    </source>
</evidence>
<dbReference type="InterPro" id="IPR000435">
    <property type="entry name" value="Tektins"/>
</dbReference>
<evidence type="ECO:0000256" key="10">
    <source>
        <dbReference type="ARBA" id="ARBA00046435"/>
    </source>
</evidence>